<reference evidence="2 3" key="1">
    <citation type="submission" date="2018-07" db="EMBL/GenBank/DDBJ databases">
        <title>Lactobacillus curvatus genome sequence.</title>
        <authorList>
            <person name="Prechtl R."/>
        </authorList>
    </citation>
    <scope>NUCLEOTIDE SEQUENCE [LARGE SCALE GENOMIC DNA]</scope>
    <source>
        <strain evidence="2 3">TMW 1.1928</strain>
        <plasmid evidence="2 3">p-1.1928_2</plasmid>
    </source>
</reference>
<proteinExistence type="predicted"/>
<gene>
    <name evidence="2" type="ORF">DT351_11100</name>
</gene>
<organism evidence="2 3">
    <name type="scientific">Latilactobacillus curvatus</name>
    <name type="common">Lactobacillus curvatus</name>
    <dbReference type="NCBI Taxonomy" id="28038"/>
    <lineage>
        <taxon>Bacteria</taxon>
        <taxon>Bacillati</taxon>
        <taxon>Bacillota</taxon>
        <taxon>Bacilli</taxon>
        <taxon>Lactobacillales</taxon>
        <taxon>Lactobacillaceae</taxon>
        <taxon>Latilactobacillus</taxon>
    </lineage>
</organism>
<dbReference type="EMBL" id="CP031005">
    <property type="protein sequence ID" value="AXN36887.1"/>
    <property type="molecule type" value="Genomic_DNA"/>
</dbReference>
<feature type="chain" id="PRO_5039275530" evidence="1">
    <location>
        <begin position="24"/>
        <end position="1398"/>
    </location>
</feature>
<geneLocation type="plasmid" evidence="2 3">
    <name>p-1.1928_2</name>
</geneLocation>
<dbReference type="Gene3D" id="1.10.287.950">
    <property type="entry name" value="Methyl-accepting chemotaxis protein"/>
    <property type="match status" value="1"/>
</dbReference>
<dbReference type="Proteomes" id="UP000257607">
    <property type="component" value="Plasmid p-1.1928_2"/>
</dbReference>
<name>A0A385AH34_LATCU</name>
<evidence type="ECO:0000313" key="3">
    <source>
        <dbReference type="Proteomes" id="UP000257607"/>
    </source>
</evidence>
<protein>
    <submittedName>
        <fullName evidence="2">Uncharacterized protein</fullName>
    </submittedName>
</protein>
<keyword evidence="2" id="KW-0614">Plasmid</keyword>
<dbReference type="RefSeq" id="WP_116843841.1">
    <property type="nucleotide sequence ID" value="NZ_JAUJFQ010000032.1"/>
</dbReference>
<evidence type="ECO:0000313" key="2">
    <source>
        <dbReference type="EMBL" id="AXN36887.1"/>
    </source>
</evidence>
<accession>A0A385AH34</accession>
<keyword evidence="1" id="KW-0732">Signal</keyword>
<feature type="signal peptide" evidence="1">
    <location>
        <begin position="1"/>
        <end position="23"/>
    </location>
</feature>
<sequence length="1398" mass="157473">MCFFKRLSIVFCMIVLLNSSTNLNVFQLQRTYAESYENNDRMYTVNNQSGDVVWKEVDGHKIQTTEVLPFNSQYKILNAIIDSNNQQWYEISENKWINVPNSLKMASILQPEKAPNQDDLIRQIESKLIYGDSLMAPNDFYWTIPANESLQKVWDYYRSGPGVYDDKEIIDSVKAGTKYKILEIGKDVYGNVMYKIAPGKWIYKEKGTTYSSATNRITKLQVPIRYTTTSEQTIVWTSYKTIGEKTGRIIPKNQQFIVNYATMDSKNNIWYEIGKHEWILVDSYNMELYKMSKGSISKAPNDFKIIIGNNKELTEEWDYFQPNERDIVGQVPSGSIQKVSRIARDNEGNIWYEIGLHRWVKNMIFLDIYIPDPLNKTFQSLENSYFKKPSQIKSIQVWDSYKSFKQKVNKTITTDTVKVIGYAVDKSGLTWYQIGNDLWIPELINPDGTPFVMPNIKPGGYEVVHAPIYKMIAISDGSEVWDYFNSSDMATINRLPIGSVEKIIGIGKDSEGLPWYNIGQNQWLSTGLEFKIGAVGLPVAKDAVPGLKYTVKKGDLVSSWTSFKSFKILTGKKYGPGTVLKVQKMAIDANQQNWYMINPNEWIQIGSQPTFDLDRIKNSEIIDAPKGFTFTTTIDNKNVWDYFNSSDMEVVAHLRKNQTVQVTKAARDKDGILWYSIGKNKWVMKSDDLFDWEGMHIRPSIIKAPDNFMYTVPYTGKDFTWDYFKSNRIKTTILLQPGSKHKVFNVGTDSSGLEWYEIENNLWVPSLKEPNGEPKNLISIKANQEITAPKGFTHTIPSDRALQMVWDHYNSKQREEVRTLPAGTVISVKKIAKDKDSDIWYQIGTNEWVKYSSFMDFTNITAIFNRKTTLEKNTFFKIENQPNGSPIWTSYKDFKEKTGKIINNNTDVNIKYSATDENGLVWYEINNNEWIASNPNLVDKGNQVSNIKNGQVINAPQNFVYYFEGPEKKNTVWTSYDSKSQKYVKDISVNSHFVVKHFAKDAEGDLWYEINSNEWISPRGKANLNKIFDINLSVPDMQTAVNSITTGLAQLSNFTKDASSIINTANSAMNKMNQTLPQINKSVSEMNNSLKIANAGIIEMNSGLDTTVKSVDTMNSGLAEAIHGIDIMNQTIPDMINAVNTANTGVNQAISGVNQANASVNNILAGLKELNGSLDATHWDFGPIKDVSINPNSSPNIAVSHFKFENKNIKPLPNKGNLWKLLGDASLIIDGTLITVTGVVGTFGGDVIVTLSTGGYGAIAIPSINAAGASMTLAGAGVLAAGVSSLPSDLSNFQQTMNSKQWNGDADKTSRTIGTVEGKVNGRKANIRVDFEKVSNKIQIQSGGGKNSGMDERIIIDRISDRASIYRQLTSPVKNAVSKANLEKIVDYVWKAYRIYRG</sequence>
<evidence type="ECO:0000256" key="1">
    <source>
        <dbReference type="SAM" id="SignalP"/>
    </source>
</evidence>